<evidence type="ECO:0000313" key="3">
    <source>
        <dbReference type="Proteomes" id="UP001590950"/>
    </source>
</evidence>
<keyword evidence="3" id="KW-1185">Reference proteome</keyword>
<accession>A0ABR4A4T0</accession>
<gene>
    <name evidence="2" type="ORF">N7G274_006983</name>
</gene>
<dbReference type="EMBL" id="JBEFKJ010000022">
    <property type="protein sequence ID" value="KAL2040080.1"/>
    <property type="molecule type" value="Genomic_DNA"/>
</dbReference>
<name>A0ABR4A4T0_9LECA</name>
<feature type="compositionally biased region" description="Low complexity" evidence="1">
    <location>
        <begin position="323"/>
        <end position="334"/>
    </location>
</feature>
<reference evidence="2 3" key="1">
    <citation type="submission" date="2024-09" db="EMBL/GenBank/DDBJ databases">
        <title>Rethinking Asexuality: The Enigmatic Case of Functional Sexual Genes in Lepraria (Stereocaulaceae).</title>
        <authorList>
            <person name="Doellman M."/>
            <person name="Sun Y."/>
            <person name="Barcenas-Pena A."/>
            <person name="Lumbsch H.T."/>
            <person name="Grewe F."/>
        </authorList>
    </citation>
    <scope>NUCLEOTIDE SEQUENCE [LARGE SCALE GENOMIC DNA]</scope>
    <source>
        <strain evidence="2 3">Mercado 3170</strain>
    </source>
</reference>
<feature type="region of interest" description="Disordered" evidence="1">
    <location>
        <begin position="323"/>
        <end position="373"/>
    </location>
</feature>
<evidence type="ECO:0000256" key="1">
    <source>
        <dbReference type="SAM" id="MobiDB-lite"/>
    </source>
</evidence>
<evidence type="ECO:0000313" key="2">
    <source>
        <dbReference type="EMBL" id="KAL2040080.1"/>
    </source>
</evidence>
<proteinExistence type="predicted"/>
<feature type="compositionally biased region" description="Polar residues" evidence="1">
    <location>
        <begin position="335"/>
        <end position="347"/>
    </location>
</feature>
<organism evidence="2 3">
    <name type="scientific">Stereocaulon virgatum</name>
    <dbReference type="NCBI Taxonomy" id="373712"/>
    <lineage>
        <taxon>Eukaryota</taxon>
        <taxon>Fungi</taxon>
        <taxon>Dikarya</taxon>
        <taxon>Ascomycota</taxon>
        <taxon>Pezizomycotina</taxon>
        <taxon>Lecanoromycetes</taxon>
        <taxon>OSLEUM clade</taxon>
        <taxon>Lecanoromycetidae</taxon>
        <taxon>Lecanorales</taxon>
        <taxon>Lecanorineae</taxon>
        <taxon>Stereocaulaceae</taxon>
        <taxon>Stereocaulon</taxon>
    </lineage>
</organism>
<dbReference type="Proteomes" id="UP001590950">
    <property type="component" value="Unassembled WGS sequence"/>
</dbReference>
<protein>
    <submittedName>
        <fullName evidence="2">Uncharacterized protein</fullName>
    </submittedName>
</protein>
<feature type="compositionally biased region" description="Basic and acidic residues" evidence="1">
    <location>
        <begin position="353"/>
        <end position="365"/>
    </location>
</feature>
<sequence>MEDPVTSASDFNVSRYDVHLDLFAELNDNGLSPPTSRPCTPTFGDIIMDDPFIYTTGFNDDTYDASEDLYSGFKDDGYNVYHDHLFFPSYPSKPMEAGSKSLNCSATNRKRKLPHIETSSNAPALDMRSQTCSEDSYSSSLSTPLSFTPEDCPCQCGGFRESCYLLTLPPSPLHYLMKGSGGAQDQHLLVSDPQQFEDKQKSDLKEVMHELNNQLKRWRGIRSPPRCLRPWSEPATPNLQHNGHTIGGVYIKDLVGESANASVLISSPEAINYVSVTAFLTVPEHAPGSPTPPSPSDLNISIKPQEAARTLVSTMTMAVAAYPTPEPSSATTPTCQQKLHNSLVSGSSHKRTREGGCREDDEARRQLWPKKRC</sequence>
<comment type="caution">
    <text evidence="2">The sequence shown here is derived from an EMBL/GenBank/DDBJ whole genome shotgun (WGS) entry which is preliminary data.</text>
</comment>